<comment type="subcellular location">
    <subcellularLocation>
        <location evidence="1">Cell membrane</location>
        <topology evidence="1">Multi-pass membrane protein</topology>
    </subcellularLocation>
</comment>
<dbReference type="GO" id="GO:0022857">
    <property type="term" value="F:transmembrane transporter activity"/>
    <property type="evidence" value="ECO:0007669"/>
    <property type="project" value="InterPro"/>
</dbReference>
<evidence type="ECO:0000313" key="8">
    <source>
        <dbReference type="Proteomes" id="UP000295431"/>
    </source>
</evidence>
<evidence type="ECO:0000256" key="2">
    <source>
        <dbReference type="ARBA" id="ARBA00022475"/>
    </source>
</evidence>
<dbReference type="GO" id="GO:0005886">
    <property type="term" value="C:plasma membrane"/>
    <property type="evidence" value="ECO:0007669"/>
    <property type="project" value="UniProtKB-SubCell"/>
</dbReference>
<feature type="transmembrane region" description="Helical" evidence="6">
    <location>
        <begin position="265"/>
        <end position="284"/>
    </location>
</feature>
<dbReference type="Proteomes" id="UP000295431">
    <property type="component" value="Unassembled WGS sequence"/>
</dbReference>
<dbReference type="RefSeq" id="WP_131936793.1">
    <property type="nucleotide sequence ID" value="NZ_BAAAMX010000014.1"/>
</dbReference>
<proteinExistence type="predicted"/>
<dbReference type="CDD" id="cd06173">
    <property type="entry name" value="MFS_MefA_like"/>
    <property type="match status" value="1"/>
</dbReference>
<gene>
    <name evidence="7" type="ORF">E1284_03040</name>
</gene>
<evidence type="ECO:0000313" key="7">
    <source>
        <dbReference type="EMBL" id="TDC19535.1"/>
    </source>
</evidence>
<feature type="transmembrane region" description="Helical" evidence="6">
    <location>
        <begin position="360"/>
        <end position="380"/>
    </location>
</feature>
<organism evidence="7 8">
    <name type="scientific">Actinomadura bangladeshensis</name>
    <dbReference type="NCBI Taxonomy" id="453573"/>
    <lineage>
        <taxon>Bacteria</taxon>
        <taxon>Bacillati</taxon>
        <taxon>Actinomycetota</taxon>
        <taxon>Actinomycetes</taxon>
        <taxon>Streptosporangiales</taxon>
        <taxon>Thermomonosporaceae</taxon>
        <taxon>Actinomadura</taxon>
    </lineage>
</organism>
<dbReference type="InterPro" id="IPR036259">
    <property type="entry name" value="MFS_trans_sf"/>
</dbReference>
<evidence type="ECO:0000256" key="3">
    <source>
        <dbReference type="ARBA" id="ARBA00022692"/>
    </source>
</evidence>
<keyword evidence="5 6" id="KW-0472">Membrane</keyword>
<keyword evidence="8" id="KW-1185">Reference proteome</keyword>
<feature type="transmembrane region" description="Helical" evidence="6">
    <location>
        <begin position="291"/>
        <end position="311"/>
    </location>
</feature>
<name>A0A4R4PB05_9ACTN</name>
<dbReference type="SUPFAM" id="SSF103473">
    <property type="entry name" value="MFS general substrate transporter"/>
    <property type="match status" value="1"/>
</dbReference>
<feature type="transmembrane region" description="Helical" evidence="6">
    <location>
        <begin position="118"/>
        <end position="137"/>
    </location>
</feature>
<feature type="transmembrane region" description="Helical" evidence="6">
    <location>
        <begin position="31"/>
        <end position="53"/>
    </location>
</feature>
<dbReference type="OrthoDB" id="3661340at2"/>
<feature type="transmembrane region" description="Helical" evidence="6">
    <location>
        <begin position="92"/>
        <end position="112"/>
    </location>
</feature>
<feature type="transmembrane region" description="Helical" evidence="6">
    <location>
        <begin position="59"/>
        <end position="80"/>
    </location>
</feature>
<dbReference type="Gene3D" id="1.20.1250.20">
    <property type="entry name" value="MFS general substrate transporter like domains"/>
    <property type="match status" value="1"/>
</dbReference>
<feature type="transmembrane region" description="Helical" evidence="6">
    <location>
        <begin position="386"/>
        <end position="407"/>
    </location>
</feature>
<reference evidence="7 8" key="1">
    <citation type="submission" date="2019-03" db="EMBL/GenBank/DDBJ databases">
        <title>Draft genome sequences of novel Actinobacteria.</title>
        <authorList>
            <person name="Sahin N."/>
            <person name="Ay H."/>
            <person name="Saygin H."/>
        </authorList>
    </citation>
    <scope>NUCLEOTIDE SEQUENCE [LARGE SCALE GENOMIC DNA]</scope>
    <source>
        <strain evidence="7 8">DSM 45347</strain>
    </source>
</reference>
<protein>
    <submittedName>
        <fullName evidence="7">MFS transporter</fullName>
    </submittedName>
</protein>
<evidence type="ECO:0000256" key="1">
    <source>
        <dbReference type="ARBA" id="ARBA00004651"/>
    </source>
</evidence>
<dbReference type="InterPro" id="IPR011701">
    <property type="entry name" value="MFS"/>
</dbReference>
<dbReference type="PANTHER" id="PTHR23513">
    <property type="entry name" value="INTEGRAL MEMBRANE EFFLUX PROTEIN-RELATED"/>
    <property type="match status" value="1"/>
</dbReference>
<sequence length="430" mass="44590">MAGGRSRRGWLPAAYARCLADREFRRMQPGFLISFLGDGMSMVGVAWLALQLAGPGDRAAVVGMAVAAYSLPAAVGSFSLGRWLSSRSSRALILLDSLLRAGVFTVIPVLHWLRLLDVAVFIALLAVSSLLHAWGIAGRQTFVAETLPRSDRLAGHSLVGGQEQLSFIAGPPLAGLVASASGPATVLAFDAASYLYLALMAARLRGEGTAGRRPPIPLRRTGRTLVRHPGLLGLLVLSFVFNLLYGPIEVAVPVFVAERLGGQPALLGWIWGAFGVGAVIGALVTGTLRQLPLWPTALAIVAGWGLAMYALAGFGTLTAAIAGFGFGGLVYAPYGPVSITLLQRKAPVDELVSLSAFRSAVLVTASPLGAGLGGLLVTGLGPVDAIRLSGLATVGLAVLGAAFVLLVRLSRRADGLQGPAVPGRRYVDQP</sequence>
<dbReference type="EMBL" id="SMJW01000008">
    <property type="protein sequence ID" value="TDC19535.1"/>
    <property type="molecule type" value="Genomic_DNA"/>
</dbReference>
<dbReference type="AlphaFoldDB" id="A0A4R4PB05"/>
<accession>A0A4R4PB05</accession>
<evidence type="ECO:0000256" key="6">
    <source>
        <dbReference type="SAM" id="Phobius"/>
    </source>
</evidence>
<comment type="caution">
    <text evidence="7">The sequence shown here is derived from an EMBL/GenBank/DDBJ whole genome shotgun (WGS) entry which is preliminary data.</text>
</comment>
<keyword evidence="3 6" id="KW-0812">Transmembrane</keyword>
<evidence type="ECO:0000256" key="4">
    <source>
        <dbReference type="ARBA" id="ARBA00022989"/>
    </source>
</evidence>
<dbReference type="Pfam" id="PF07690">
    <property type="entry name" value="MFS_1"/>
    <property type="match status" value="1"/>
</dbReference>
<evidence type="ECO:0000256" key="5">
    <source>
        <dbReference type="ARBA" id="ARBA00023136"/>
    </source>
</evidence>
<dbReference type="PANTHER" id="PTHR23513:SF6">
    <property type="entry name" value="MAJOR FACILITATOR SUPERFAMILY ASSOCIATED DOMAIN-CONTAINING PROTEIN"/>
    <property type="match status" value="1"/>
</dbReference>
<keyword evidence="4 6" id="KW-1133">Transmembrane helix</keyword>
<keyword evidence="2" id="KW-1003">Cell membrane</keyword>
<feature type="transmembrane region" description="Helical" evidence="6">
    <location>
        <begin position="225"/>
        <end position="245"/>
    </location>
</feature>
<feature type="transmembrane region" description="Helical" evidence="6">
    <location>
        <begin position="317"/>
        <end position="339"/>
    </location>
</feature>